<evidence type="ECO:0000313" key="2">
    <source>
        <dbReference type="Proteomes" id="UP001595916"/>
    </source>
</evidence>
<sequence length="65" mass="7372">MAKKPKSELSGRLQLLINQDALEIALKAITIDDTVNHAVYREYVLEECEHTYRCDGFGNPLPENP</sequence>
<comment type="caution">
    <text evidence="1">The sequence shown here is derived from an EMBL/GenBank/DDBJ whole genome shotgun (WGS) entry which is preliminary data.</text>
</comment>
<proteinExistence type="predicted"/>
<dbReference type="Proteomes" id="UP001595916">
    <property type="component" value="Unassembled WGS sequence"/>
</dbReference>
<dbReference type="EMBL" id="JBHSHL010000052">
    <property type="protein sequence ID" value="MFC4805572.1"/>
    <property type="molecule type" value="Genomic_DNA"/>
</dbReference>
<accession>A0ABV9QMH7</accession>
<evidence type="ECO:0000313" key="1">
    <source>
        <dbReference type="EMBL" id="MFC4805572.1"/>
    </source>
</evidence>
<reference evidence="2" key="1">
    <citation type="journal article" date="2019" name="Int. J. Syst. Evol. Microbiol.">
        <title>The Global Catalogue of Microorganisms (GCM) 10K type strain sequencing project: providing services to taxonomists for standard genome sequencing and annotation.</title>
        <authorList>
            <consortium name="The Broad Institute Genomics Platform"/>
            <consortium name="The Broad Institute Genome Sequencing Center for Infectious Disease"/>
            <person name="Wu L."/>
            <person name="Ma J."/>
        </authorList>
    </citation>
    <scope>NUCLEOTIDE SEQUENCE [LARGE SCALE GENOMIC DNA]</scope>
    <source>
        <strain evidence="2">CCUG 46385</strain>
    </source>
</reference>
<organism evidence="1 2">
    <name type="scientific">Filifactor villosus</name>
    <dbReference type="NCBI Taxonomy" id="29374"/>
    <lineage>
        <taxon>Bacteria</taxon>
        <taxon>Bacillati</taxon>
        <taxon>Bacillota</taxon>
        <taxon>Clostridia</taxon>
        <taxon>Peptostreptococcales</taxon>
        <taxon>Filifactoraceae</taxon>
        <taxon>Filifactor</taxon>
    </lineage>
</organism>
<protein>
    <submittedName>
        <fullName evidence="1">Uncharacterized protein</fullName>
    </submittedName>
</protein>
<gene>
    <name evidence="1" type="ORF">ACFO4R_10870</name>
</gene>
<keyword evidence="2" id="KW-1185">Reference proteome</keyword>
<dbReference type="RefSeq" id="WP_379789160.1">
    <property type="nucleotide sequence ID" value="NZ_JBHSHL010000052.1"/>
</dbReference>
<name>A0ABV9QMH7_9FIRM</name>